<reference evidence="5 6" key="1">
    <citation type="journal article" date="2015" name="Genome Announc.">
        <title>Genome Sequence of 'Candidatus Thioglobus autotrophica' Strain EF1, a Chemoautotroph from the SUP05 Clade of Marine Gammaproteobacteria.</title>
        <authorList>
            <person name="Shah V."/>
            <person name="Morris R.M."/>
        </authorList>
    </citation>
    <scope>NUCLEOTIDE SEQUENCE [LARGE SCALE GENOMIC DNA]</scope>
    <source>
        <strain evidence="5 6">EF1</strain>
    </source>
</reference>
<dbReference type="AlphaFoldDB" id="A0A0M4NUR7"/>
<dbReference type="InterPro" id="IPR000297">
    <property type="entry name" value="PPIase_PpiC"/>
</dbReference>
<evidence type="ECO:0000313" key="5">
    <source>
        <dbReference type="EMBL" id="ALE53132.1"/>
    </source>
</evidence>
<proteinExistence type="predicted"/>
<organism evidence="5 6">
    <name type="scientific">Candidatus Thioglobus autotrophicus</name>
    <dbReference type="NCBI Taxonomy" id="1705394"/>
    <lineage>
        <taxon>Bacteria</taxon>
        <taxon>Pseudomonadati</taxon>
        <taxon>Pseudomonadota</taxon>
        <taxon>Gammaproteobacteria</taxon>
        <taxon>Candidatus Pseudothioglobaceae</taxon>
        <taxon>Candidatus Thioglobus</taxon>
    </lineage>
</organism>
<gene>
    <name evidence="5" type="ORF">SP60_07995</name>
</gene>
<feature type="signal peptide" evidence="3">
    <location>
        <begin position="1"/>
        <end position="21"/>
    </location>
</feature>
<dbReference type="InterPro" id="IPR046357">
    <property type="entry name" value="PPIase_dom_sf"/>
</dbReference>
<dbReference type="InterPro" id="IPR027304">
    <property type="entry name" value="Trigger_fact/SurA_dom_sf"/>
</dbReference>
<evidence type="ECO:0000313" key="6">
    <source>
        <dbReference type="Proteomes" id="UP000058020"/>
    </source>
</evidence>
<dbReference type="Gene3D" id="3.10.50.40">
    <property type="match status" value="1"/>
</dbReference>
<dbReference type="EMBL" id="CP010552">
    <property type="protein sequence ID" value="ALE53132.1"/>
    <property type="molecule type" value="Genomic_DNA"/>
</dbReference>
<keyword evidence="2 5" id="KW-0413">Isomerase</keyword>
<dbReference type="Proteomes" id="UP000058020">
    <property type="component" value="Chromosome"/>
</dbReference>
<evidence type="ECO:0000256" key="2">
    <source>
        <dbReference type="PROSITE-ProRule" id="PRU00278"/>
    </source>
</evidence>
<feature type="domain" description="PpiC" evidence="4">
    <location>
        <begin position="150"/>
        <end position="254"/>
    </location>
</feature>
<dbReference type="PANTHER" id="PTHR47637">
    <property type="entry name" value="CHAPERONE SURA"/>
    <property type="match status" value="1"/>
</dbReference>
<dbReference type="KEGG" id="tho:SP60_07995"/>
<dbReference type="PROSITE" id="PS50198">
    <property type="entry name" value="PPIC_PPIASE_2"/>
    <property type="match status" value="1"/>
</dbReference>
<accession>A0A0M4NUR7</accession>
<dbReference type="Pfam" id="PF00639">
    <property type="entry name" value="Rotamase"/>
    <property type="match status" value="1"/>
</dbReference>
<evidence type="ECO:0000256" key="3">
    <source>
        <dbReference type="SAM" id="SignalP"/>
    </source>
</evidence>
<dbReference type="SUPFAM" id="SSF109998">
    <property type="entry name" value="Triger factor/SurA peptide-binding domain-like"/>
    <property type="match status" value="1"/>
</dbReference>
<dbReference type="GO" id="GO:0003755">
    <property type="term" value="F:peptidyl-prolyl cis-trans isomerase activity"/>
    <property type="evidence" value="ECO:0007669"/>
    <property type="project" value="UniProtKB-KW"/>
</dbReference>
<dbReference type="PANTHER" id="PTHR47637:SF1">
    <property type="entry name" value="CHAPERONE SURA"/>
    <property type="match status" value="1"/>
</dbReference>
<sequence>MIFNMNKLPLLALIISLSVSAAPNSIIAIVNDHLITQDALSGQDLVKNKLDAVNQQIDILLQMDKVAQLGVKPKQTAINNMLKQVAKQNALTLEQLQKRPEFGDIMDSIQQKLSLNGLKELISSKAKFSISQAEIDQALANNPPGSDQLEVQIRIAQIAISSIDQTDSLLQSQDDLIQALLIDLSTQIQQGKSFTALAKLHSQDPSYKDGGESGWLVQERLPKDFIQVVKSLELQELSKPFKVGGGWRLVKVIDKRQIDRHLKTVKAALMRQKKGLYFRNWTKKLRKDAYIEIFDHKL</sequence>
<keyword evidence="6" id="KW-1185">Reference proteome</keyword>
<protein>
    <submittedName>
        <fullName evidence="5">Peptidylprolyl isomerase</fullName>
    </submittedName>
</protein>
<keyword evidence="1 3" id="KW-0732">Signal</keyword>
<evidence type="ECO:0000256" key="1">
    <source>
        <dbReference type="ARBA" id="ARBA00022729"/>
    </source>
</evidence>
<dbReference type="STRING" id="1705394.SP60_07995"/>
<evidence type="ECO:0000259" key="4">
    <source>
        <dbReference type="PROSITE" id="PS50198"/>
    </source>
</evidence>
<name>A0A0M4NUR7_9GAMM</name>
<dbReference type="SUPFAM" id="SSF54534">
    <property type="entry name" value="FKBP-like"/>
    <property type="match status" value="1"/>
</dbReference>
<dbReference type="InterPro" id="IPR050280">
    <property type="entry name" value="OMP_Chaperone_SurA"/>
</dbReference>
<feature type="chain" id="PRO_5005799164" evidence="3">
    <location>
        <begin position="22"/>
        <end position="298"/>
    </location>
</feature>
<keyword evidence="2" id="KW-0697">Rotamase</keyword>